<dbReference type="AlphaFoldDB" id="A0A2K2EX11"/>
<feature type="signal peptide" evidence="2">
    <location>
        <begin position="1"/>
        <end position="20"/>
    </location>
</feature>
<dbReference type="InterPro" id="IPR006059">
    <property type="entry name" value="SBP"/>
</dbReference>
<evidence type="ECO:0000313" key="4">
    <source>
        <dbReference type="Proteomes" id="UP000236151"/>
    </source>
</evidence>
<dbReference type="Gene3D" id="3.40.190.10">
    <property type="entry name" value="Periplasmic binding protein-like II"/>
    <property type="match status" value="1"/>
</dbReference>
<feature type="chain" id="PRO_5014426177" description="ABC transporter substrate-binding protein" evidence="2">
    <location>
        <begin position="21"/>
        <end position="511"/>
    </location>
</feature>
<accession>A0A2K2EX11</accession>
<keyword evidence="2" id="KW-0732">Signal</keyword>
<comment type="caution">
    <text evidence="3">The sequence shown here is derived from an EMBL/GenBank/DDBJ whole genome shotgun (WGS) entry which is preliminary data.</text>
</comment>
<evidence type="ECO:0008006" key="5">
    <source>
        <dbReference type="Google" id="ProtNLM"/>
    </source>
</evidence>
<dbReference type="KEGG" id="cthd:CDO33_18540"/>
<dbReference type="EMBL" id="NIOJ01000030">
    <property type="protein sequence ID" value="PNT98158.1"/>
    <property type="molecule type" value="Genomic_DNA"/>
</dbReference>
<dbReference type="Pfam" id="PF01547">
    <property type="entry name" value="SBP_bac_1"/>
    <property type="match status" value="1"/>
</dbReference>
<dbReference type="PANTHER" id="PTHR43649">
    <property type="entry name" value="ARABINOSE-BINDING PROTEIN-RELATED"/>
    <property type="match status" value="1"/>
</dbReference>
<keyword evidence="4" id="KW-1185">Reference proteome</keyword>
<proteinExistence type="predicted"/>
<feature type="compositionally biased region" description="Low complexity" evidence="1">
    <location>
        <begin position="30"/>
        <end position="50"/>
    </location>
</feature>
<dbReference type="InterPro" id="IPR050490">
    <property type="entry name" value="Bact_solute-bd_prot1"/>
</dbReference>
<name>A0A2K2EX11_9CLOT</name>
<gene>
    <name evidence="3" type="ORF">CDQ84_11740</name>
</gene>
<dbReference type="PANTHER" id="PTHR43649:SF12">
    <property type="entry name" value="DIACETYLCHITOBIOSE BINDING PROTEIN DASA"/>
    <property type="match status" value="1"/>
</dbReference>
<evidence type="ECO:0000256" key="2">
    <source>
        <dbReference type="SAM" id="SignalP"/>
    </source>
</evidence>
<dbReference type="Proteomes" id="UP000236151">
    <property type="component" value="Unassembled WGS sequence"/>
</dbReference>
<dbReference type="SUPFAM" id="SSF53850">
    <property type="entry name" value="Periplasmic binding protein-like II"/>
    <property type="match status" value="1"/>
</dbReference>
<organism evidence="3 4">
    <name type="scientific">Clostridium thermosuccinogenes</name>
    <dbReference type="NCBI Taxonomy" id="84032"/>
    <lineage>
        <taxon>Bacteria</taxon>
        <taxon>Bacillati</taxon>
        <taxon>Bacillota</taxon>
        <taxon>Clostridia</taxon>
        <taxon>Eubacteriales</taxon>
        <taxon>Clostridiaceae</taxon>
        <taxon>Clostridium</taxon>
    </lineage>
</organism>
<dbReference type="OrthoDB" id="383889at2"/>
<feature type="region of interest" description="Disordered" evidence="1">
    <location>
        <begin position="26"/>
        <end position="59"/>
    </location>
</feature>
<dbReference type="PROSITE" id="PS51257">
    <property type="entry name" value="PROKAR_LIPOPROTEIN"/>
    <property type="match status" value="1"/>
</dbReference>
<reference evidence="3 4" key="1">
    <citation type="submission" date="2017-06" db="EMBL/GenBank/DDBJ databases">
        <title>Investigating the central metabolism of Clostridium thermosuccinogenes.</title>
        <authorList>
            <person name="Koendjbiharie J.G."/>
            <person name="van Kranenburg R."/>
        </authorList>
    </citation>
    <scope>NUCLEOTIDE SEQUENCE [LARGE SCALE GENOMIC DNA]</scope>
    <source>
        <strain evidence="3 4">DSM 5806</strain>
    </source>
</reference>
<protein>
    <recommendedName>
        <fullName evidence="5">ABC transporter substrate-binding protein</fullName>
    </recommendedName>
</protein>
<dbReference type="RefSeq" id="WP_103081926.1">
    <property type="nucleotide sequence ID" value="NZ_CP021850.1"/>
</dbReference>
<evidence type="ECO:0000313" key="3">
    <source>
        <dbReference type="EMBL" id="PNT98158.1"/>
    </source>
</evidence>
<evidence type="ECO:0000256" key="1">
    <source>
        <dbReference type="SAM" id="MobiDB-lite"/>
    </source>
</evidence>
<sequence length="511" mass="57596">MKRKIALLMAIIMGVTMFLAACGGTKTSQDTSSGTTVSETGSSGSTSDGATDTKKADTPAKEPVVVKWATWENRIMAEEMAAKFNEKNPDIKVVIDDFGGWFGNEQLAKRAASGELPDVFNIENPVIPLQNKWLLDLKPFLDKETDKKFYQNFVDTGTFEGMVFMLPSYIYIHGILVNKSLLEANNIPVPDYGWTIDEFKNILIKTTKGQTMGINGIIDIVKHIPAQINDNLGWGCWDGSKYALGDEWKYAVDTAKELYDKKVAIWQLEEQFSNLPEQSEGADGESVQDKIKNMYKERFGEEDAYSVFLKGNVATWLEFSWGLSFDKNEKFGGFDWDFYPFPVKDKGDKSRPGLVCDSLAISAKAKDPEAAFRFIKYISFDPSSFDDRVEIMNNYNKEEAMKKYPEITEDRFPEFLTFSHVPAINDQAVRDKWCDLNNVKPGLREMVNNMGTGYIDGFKFVPDFDTAYHKTIEKAIKEEIFTGKKTAADLAAELEQKATEITQTAIANMKK</sequence>